<dbReference type="GO" id="GO:0016887">
    <property type="term" value="F:ATP hydrolysis activity"/>
    <property type="evidence" value="ECO:0007669"/>
    <property type="project" value="InterPro"/>
</dbReference>
<accession>A0A1N6Q8N1</accession>
<dbReference type="PROSITE" id="PS00662">
    <property type="entry name" value="T2SP_E"/>
    <property type="match status" value="1"/>
</dbReference>
<comment type="similarity">
    <text evidence="1">Belongs to the GSP E family.</text>
</comment>
<feature type="domain" description="Bacterial type II secretion system protein E" evidence="2">
    <location>
        <begin position="196"/>
        <end position="210"/>
    </location>
</feature>
<evidence type="ECO:0000259" key="2">
    <source>
        <dbReference type="PROSITE" id="PS00662"/>
    </source>
</evidence>
<dbReference type="InterPro" id="IPR006321">
    <property type="entry name" value="PilT/PilU"/>
</dbReference>
<protein>
    <submittedName>
        <fullName evidence="3">Twitching motility protein PilT</fullName>
    </submittedName>
</protein>
<dbReference type="OrthoDB" id="9808272at2"/>
<dbReference type="CDD" id="cd01131">
    <property type="entry name" value="PilT"/>
    <property type="match status" value="1"/>
</dbReference>
<proteinExistence type="inferred from homology"/>
<dbReference type="PANTHER" id="PTHR30486">
    <property type="entry name" value="TWITCHING MOTILITY PROTEIN PILT"/>
    <property type="match status" value="1"/>
</dbReference>
<dbReference type="AlphaFoldDB" id="A0A1N6Q8N1"/>
<dbReference type="InterPro" id="IPR003593">
    <property type="entry name" value="AAA+_ATPase"/>
</dbReference>
<dbReference type="Gene3D" id="3.40.50.300">
    <property type="entry name" value="P-loop containing nucleotide triphosphate hydrolases"/>
    <property type="match status" value="1"/>
</dbReference>
<evidence type="ECO:0000313" key="4">
    <source>
        <dbReference type="Proteomes" id="UP000185669"/>
    </source>
</evidence>
<dbReference type="SMART" id="SM00382">
    <property type="entry name" value="AAA"/>
    <property type="match status" value="1"/>
</dbReference>
<dbReference type="Gene3D" id="3.30.450.90">
    <property type="match status" value="1"/>
</dbReference>
<organism evidence="3 4">
    <name type="scientific">Halanaerobium kushneri</name>
    <dbReference type="NCBI Taxonomy" id="56779"/>
    <lineage>
        <taxon>Bacteria</taxon>
        <taxon>Bacillati</taxon>
        <taxon>Bacillota</taxon>
        <taxon>Clostridia</taxon>
        <taxon>Halanaerobiales</taxon>
        <taxon>Halanaerobiaceae</taxon>
        <taxon>Halanaerobium</taxon>
    </lineage>
</organism>
<dbReference type="Proteomes" id="UP000185669">
    <property type="component" value="Unassembled WGS sequence"/>
</dbReference>
<name>A0A1N6Q8N1_9FIRM</name>
<keyword evidence="4" id="KW-1185">Reference proteome</keyword>
<dbReference type="STRING" id="56779.SAMN05421834_101362"/>
<dbReference type="InterPro" id="IPR027417">
    <property type="entry name" value="P-loop_NTPase"/>
</dbReference>
<evidence type="ECO:0000256" key="1">
    <source>
        <dbReference type="ARBA" id="ARBA00006611"/>
    </source>
</evidence>
<dbReference type="InterPro" id="IPR050921">
    <property type="entry name" value="T4SS_GSP_E_ATPase"/>
</dbReference>
<dbReference type="NCBIfam" id="TIGR01420">
    <property type="entry name" value="pilT_fam"/>
    <property type="match status" value="1"/>
</dbReference>
<dbReference type="SUPFAM" id="SSF52540">
    <property type="entry name" value="P-loop containing nucleoside triphosphate hydrolases"/>
    <property type="match status" value="1"/>
</dbReference>
<gene>
    <name evidence="3" type="ORF">SAMN05421834_101362</name>
</gene>
<dbReference type="InterPro" id="IPR001482">
    <property type="entry name" value="T2SS/T4SS_dom"/>
</dbReference>
<sequence length="356" mass="40123">MDVLDVMKKLAKDRSVSDLHLTVKEKPIIRYNGKLTYYEEYPNKLEISEVKEIAKDLMTKRQWDTFEELGEIDFSYSLPGHSRFRVNAFKQRGSVSLALRIIPQEVPDIDSLGLPDILKKLSMQRKGLILCTGPTGSGKSTTLAAMVNMINANRHAHIITLEDPIEYLHTHDKSIVHQREIGFDTMSFKAGLRAALRQDPDVILVGEMRDLETISTALEASETGHLVFATLHTNDAPSTVERIIDVFPAHQQQQVRTQLAASINGIISQQLVNRKDENARIAAMEILVATSAVRNIIREGKTHQLLSAMQTGGKYGMIMMNNYLVDLYNQGLIEYDEAVRRSDDPDYVKKKISGEF</sequence>
<dbReference type="RefSeq" id="WP_076543646.1">
    <property type="nucleotide sequence ID" value="NZ_FTNC01000001.1"/>
</dbReference>
<dbReference type="GO" id="GO:0005524">
    <property type="term" value="F:ATP binding"/>
    <property type="evidence" value="ECO:0007669"/>
    <property type="project" value="InterPro"/>
</dbReference>
<dbReference type="Pfam" id="PF00437">
    <property type="entry name" value="T2SSE"/>
    <property type="match status" value="1"/>
</dbReference>
<dbReference type="EMBL" id="FTNC01000001">
    <property type="protein sequence ID" value="SIQ12865.1"/>
    <property type="molecule type" value="Genomic_DNA"/>
</dbReference>
<reference evidence="4" key="1">
    <citation type="submission" date="2017-01" db="EMBL/GenBank/DDBJ databases">
        <authorList>
            <person name="Varghese N."/>
            <person name="Submissions S."/>
        </authorList>
    </citation>
    <scope>NUCLEOTIDE SEQUENCE [LARGE SCALE GENOMIC DNA]</scope>
    <source>
        <strain evidence="4">ATCC 700103</strain>
    </source>
</reference>
<evidence type="ECO:0000313" key="3">
    <source>
        <dbReference type="EMBL" id="SIQ12865.1"/>
    </source>
</evidence>